<keyword evidence="2" id="KW-0812">Transmembrane</keyword>
<name>A0ABN2WBP1_9MICO</name>
<evidence type="ECO:0000313" key="3">
    <source>
        <dbReference type="EMBL" id="GAA2086417.1"/>
    </source>
</evidence>
<keyword evidence="2" id="KW-1133">Transmembrane helix</keyword>
<reference evidence="3 4" key="1">
    <citation type="journal article" date="2019" name="Int. J. Syst. Evol. Microbiol.">
        <title>The Global Catalogue of Microorganisms (GCM) 10K type strain sequencing project: providing services to taxonomists for standard genome sequencing and annotation.</title>
        <authorList>
            <consortium name="The Broad Institute Genomics Platform"/>
            <consortium name="The Broad Institute Genome Sequencing Center for Infectious Disease"/>
            <person name="Wu L."/>
            <person name="Ma J."/>
        </authorList>
    </citation>
    <scope>NUCLEOTIDE SEQUENCE [LARGE SCALE GENOMIC DNA]</scope>
    <source>
        <strain evidence="3 4">JCM 15900</strain>
    </source>
</reference>
<feature type="transmembrane region" description="Helical" evidence="2">
    <location>
        <begin position="160"/>
        <end position="179"/>
    </location>
</feature>
<organism evidence="3 4">
    <name type="scientific">Brevibacterium salitolerans</name>
    <dbReference type="NCBI Taxonomy" id="1403566"/>
    <lineage>
        <taxon>Bacteria</taxon>
        <taxon>Bacillati</taxon>
        <taxon>Actinomycetota</taxon>
        <taxon>Actinomycetes</taxon>
        <taxon>Micrococcales</taxon>
        <taxon>Brevibacteriaceae</taxon>
        <taxon>Brevibacterium</taxon>
    </lineage>
</organism>
<proteinExistence type="predicted"/>
<evidence type="ECO:0000313" key="4">
    <source>
        <dbReference type="Proteomes" id="UP001500984"/>
    </source>
</evidence>
<accession>A0ABN2WBP1</accession>
<feature type="transmembrane region" description="Helical" evidence="2">
    <location>
        <begin position="123"/>
        <end position="148"/>
    </location>
</feature>
<feature type="compositionally biased region" description="Low complexity" evidence="1">
    <location>
        <begin position="7"/>
        <end position="19"/>
    </location>
</feature>
<keyword evidence="4" id="KW-1185">Reference proteome</keyword>
<feature type="transmembrane region" description="Helical" evidence="2">
    <location>
        <begin position="185"/>
        <end position="203"/>
    </location>
</feature>
<dbReference type="Proteomes" id="UP001500984">
    <property type="component" value="Unassembled WGS sequence"/>
</dbReference>
<feature type="transmembrane region" description="Helical" evidence="2">
    <location>
        <begin position="77"/>
        <end position="103"/>
    </location>
</feature>
<dbReference type="RefSeq" id="WP_344334244.1">
    <property type="nucleotide sequence ID" value="NZ_BAAAPZ010000001.1"/>
</dbReference>
<comment type="caution">
    <text evidence="3">The sequence shown here is derived from an EMBL/GenBank/DDBJ whole genome shotgun (WGS) entry which is preliminary data.</text>
</comment>
<sequence length="222" mass="24155">MPPAYSSPPYAEPSSTPAAEHLRPRTGANGHGANSGYQFRFPTEWPRSAAALRPRFERGFASVFSTAHMPTEARIGYWIWLVLGCLTIVSMIGTYLFVFISALTNPVVLWGTGMVSLFGTVRWGLIIAFLAAGVIGLIMQIVQLYLTLRLREASEWARMALTLLTLAAVVYQILTAVVIPGPGTGGTVAAAVLSVVLLVPFWLPRANAWFLAQPDRGSRSRH</sequence>
<keyword evidence="2" id="KW-0472">Membrane</keyword>
<evidence type="ECO:0000256" key="2">
    <source>
        <dbReference type="SAM" id="Phobius"/>
    </source>
</evidence>
<gene>
    <name evidence="3" type="ORF">GCM10009823_00070</name>
</gene>
<protein>
    <submittedName>
        <fullName evidence="3">Uncharacterized protein</fullName>
    </submittedName>
</protein>
<feature type="region of interest" description="Disordered" evidence="1">
    <location>
        <begin position="1"/>
        <end position="33"/>
    </location>
</feature>
<evidence type="ECO:0000256" key="1">
    <source>
        <dbReference type="SAM" id="MobiDB-lite"/>
    </source>
</evidence>
<dbReference type="EMBL" id="BAAAPZ010000001">
    <property type="protein sequence ID" value="GAA2086417.1"/>
    <property type="molecule type" value="Genomic_DNA"/>
</dbReference>